<protein>
    <submittedName>
        <fullName evidence="2">DUF485 domain-containing protein</fullName>
    </submittedName>
</protein>
<keyword evidence="1" id="KW-0812">Transmembrane</keyword>
<comment type="caution">
    <text evidence="2">The sequence shown here is derived from an EMBL/GenBank/DDBJ whole genome shotgun (WGS) entry which is preliminary data.</text>
</comment>
<name>A0A3R8PB64_9CORY</name>
<dbReference type="InterPro" id="IPR007436">
    <property type="entry name" value="DUF485"/>
</dbReference>
<dbReference type="Proteomes" id="UP000276526">
    <property type="component" value="Unassembled WGS sequence"/>
</dbReference>
<dbReference type="RefSeq" id="WP_125173499.1">
    <property type="nucleotide sequence ID" value="NZ_JAPJOD010000039.1"/>
</dbReference>
<gene>
    <name evidence="2" type="ORF">CXF48_07925</name>
</gene>
<evidence type="ECO:0000313" key="3">
    <source>
        <dbReference type="Proteomes" id="UP000276526"/>
    </source>
</evidence>
<evidence type="ECO:0000256" key="1">
    <source>
        <dbReference type="SAM" id="Phobius"/>
    </source>
</evidence>
<dbReference type="PANTHER" id="PTHR38441:SF1">
    <property type="entry name" value="MEMBRANE PROTEIN"/>
    <property type="match status" value="1"/>
</dbReference>
<sequence>MSTAPPGTAPAPTPDQFRRTRDSAEFIELRRRIRSFTFPATVAGVLWFIVYVTLAMFAPGFYSTPVLGRINVAIVMGVLQFVLTFAVTWIYVRYADREIEPRTRAIRERLEAEARAAAES</sequence>
<dbReference type="PANTHER" id="PTHR38441">
    <property type="entry name" value="INTEGRAL MEMBRANE PROTEIN-RELATED"/>
    <property type="match status" value="1"/>
</dbReference>
<keyword evidence="1" id="KW-1133">Transmembrane helix</keyword>
<keyword evidence="1" id="KW-0472">Membrane</keyword>
<feature type="transmembrane region" description="Helical" evidence="1">
    <location>
        <begin position="70"/>
        <end position="92"/>
    </location>
</feature>
<accession>A0A3R8PB64</accession>
<organism evidence="2 3">
    <name type="scientific">Corynebacterium bovis</name>
    <dbReference type="NCBI Taxonomy" id="36808"/>
    <lineage>
        <taxon>Bacteria</taxon>
        <taxon>Bacillati</taxon>
        <taxon>Actinomycetota</taxon>
        <taxon>Actinomycetes</taxon>
        <taxon>Mycobacteriales</taxon>
        <taxon>Corynebacteriaceae</taxon>
        <taxon>Corynebacterium</taxon>
    </lineage>
</organism>
<proteinExistence type="predicted"/>
<dbReference type="Pfam" id="PF04341">
    <property type="entry name" value="DUF485"/>
    <property type="match status" value="1"/>
</dbReference>
<evidence type="ECO:0000313" key="2">
    <source>
        <dbReference type="EMBL" id="RRO86155.1"/>
    </source>
</evidence>
<feature type="transmembrane region" description="Helical" evidence="1">
    <location>
        <begin position="36"/>
        <end position="58"/>
    </location>
</feature>
<reference evidence="2 3" key="1">
    <citation type="submission" date="2018-01" db="EMBL/GenBank/DDBJ databases">
        <title>Twenty Corynebacterium bovis Genomes.</title>
        <authorList>
            <person name="Gulvik C.A."/>
        </authorList>
    </citation>
    <scope>NUCLEOTIDE SEQUENCE [LARGE SCALE GENOMIC DNA]</scope>
    <source>
        <strain evidence="2 3">F6900</strain>
    </source>
</reference>
<dbReference type="EMBL" id="PQNK01000012">
    <property type="protein sequence ID" value="RRO86155.1"/>
    <property type="molecule type" value="Genomic_DNA"/>
</dbReference>
<dbReference type="AlphaFoldDB" id="A0A3R8PB64"/>